<keyword evidence="2" id="KW-0472">Membrane</keyword>
<organism evidence="3 4">
    <name type="scientific">Streptomyces graminofaciens</name>
    <dbReference type="NCBI Taxonomy" id="68212"/>
    <lineage>
        <taxon>Bacteria</taxon>
        <taxon>Bacillati</taxon>
        <taxon>Actinomycetota</taxon>
        <taxon>Actinomycetes</taxon>
        <taxon>Kitasatosporales</taxon>
        <taxon>Streptomycetaceae</taxon>
        <taxon>Streptomyces</taxon>
    </lineage>
</organism>
<keyword evidence="2" id="KW-1133">Transmembrane helix</keyword>
<feature type="transmembrane region" description="Helical" evidence="2">
    <location>
        <begin position="31"/>
        <end position="53"/>
    </location>
</feature>
<dbReference type="EMBL" id="AP018448">
    <property type="protein sequence ID" value="BBC29399.1"/>
    <property type="molecule type" value="Genomic_DNA"/>
</dbReference>
<dbReference type="RefSeq" id="WP_286247451.1">
    <property type="nucleotide sequence ID" value="NZ_AP018448.1"/>
</dbReference>
<protein>
    <submittedName>
        <fullName evidence="3">Uncharacterized protein</fullName>
    </submittedName>
</protein>
<proteinExistence type="predicted"/>
<name>A0ABM7F0Z4_9ACTN</name>
<evidence type="ECO:0000256" key="2">
    <source>
        <dbReference type="SAM" id="Phobius"/>
    </source>
</evidence>
<reference evidence="3 4" key="1">
    <citation type="journal article" date="2010" name="ChemBioChem">
        <title>Cloning and characterization of the biosynthetic gene cluster of 16-membered macrolide antibiotic FD-891: involvement of a dual functional cytochrome P450 monooxygenase catalyzing epoxidation and hydroxylation.</title>
        <authorList>
            <person name="Kudo F."/>
            <person name="Motegi A."/>
            <person name="Mizoue K."/>
            <person name="Eguchi T."/>
        </authorList>
    </citation>
    <scope>NUCLEOTIDE SEQUENCE [LARGE SCALE GENOMIC DNA]</scope>
    <source>
        <strain evidence="3 4">A-8890</strain>
    </source>
</reference>
<sequence>MATAAQKAVTAGGVLVGIATGVVTNLITDRWSWTMAMAMAVLAAAGIWLALLTQAASRRTRHRIRASRGGRIENSAATGRGGADIKQNATHGGIISGSPVTARGADVYQQTGRHGHITDSPSDMR</sequence>
<evidence type="ECO:0000256" key="1">
    <source>
        <dbReference type="SAM" id="MobiDB-lite"/>
    </source>
</evidence>
<gene>
    <name evidence="3" type="ORF">SGFS_006930</name>
</gene>
<reference evidence="3 4" key="2">
    <citation type="journal article" date="2023" name="ChemBioChem">
        <title>Acyltransferase Domain Exchange between Two Independent Type I Polyketide Synthases in the Same Producer Strain of Macrolide Antibiotics.</title>
        <authorList>
            <person name="Kudo F."/>
            <person name="Kishikawa K."/>
            <person name="Tsuboi K."/>
            <person name="Kido T."/>
            <person name="Usui T."/>
            <person name="Hashimoto J."/>
            <person name="Shin-Ya K."/>
            <person name="Miyanaga A."/>
            <person name="Eguchi T."/>
        </authorList>
    </citation>
    <scope>NUCLEOTIDE SEQUENCE [LARGE SCALE GENOMIC DNA]</scope>
    <source>
        <strain evidence="3 4">A-8890</strain>
    </source>
</reference>
<evidence type="ECO:0000313" key="3">
    <source>
        <dbReference type="EMBL" id="BBC29399.1"/>
    </source>
</evidence>
<keyword evidence="2" id="KW-0812">Transmembrane</keyword>
<evidence type="ECO:0000313" key="4">
    <source>
        <dbReference type="Proteomes" id="UP001321542"/>
    </source>
</evidence>
<keyword evidence="4" id="KW-1185">Reference proteome</keyword>
<feature type="region of interest" description="Disordered" evidence="1">
    <location>
        <begin position="62"/>
        <end position="125"/>
    </location>
</feature>
<accession>A0ABM7F0Z4</accession>
<dbReference type="Proteomes" id="UP001321542">
    <property type="component" value="Chromosome"/>
</dbReference>